<dbReference type="Proteomes" id="UP001489004">
    <property type="component" value="Unassembled WGS sequence"/>
</dbReference>
<evidence type="ECO:0000256" key="2">
    <source>
        <dbReference type="ARBA" id="ARBA00022448"/>
    </source>
</evidence>
<dbReference type="Pfam" id="PF10168">
    <property type="entry name" value="Nup88"/>
    <property type="match status" value="2"/>
</dbReference>
<dbReference type="GO" id="GO:0005643">
    <property type="term" value="C:nuclear pore"/>
    <property type="evidence" value="ECO:0007669"/>
    <property type="project" value="UniProtKB-SubCell"/>
</dbReference>
<protein>
    <submittedName>
        <fullName evidence="8">Uncharacterized protein</fullName>
    </submittedName>
</protein>
<comment type="subcellular location">
    <subcellularLocation>
        <location evidence="1">Nucleus</location>
        <location evidence="1">Nuclear pore complex</location>
    </subcellularLocation>
</comment>
<dbReference type="InterPro" id="IPR019321">
    <property type="entry name" value="Nucleoporin_Nup88"/>
</dbReference>
<dbReference type="InterPro" id="IPR037700">
    <property type="entry name" value="NUP88/NUP82"/>
</dbReference>
<evidence type="ECO:0000256" key="6">
    <source>
        <dbReference type="ARBA" id="ARBA00023132"/>
    </source>
</evidence>
<evidence type="ECO:0000256" key="4">
    <source>
        <dbReference type="ARBA" id="ARBA00022927"/>
    </source>
</evidence>
<dbReference type="GO" id="GO:0006406">
    <property type="term" value="P:mRNA export from nucleus"/>
    <property type="evidence" value="ECO:0007669"/>
    <property type="project" value="TreeGrafter"/>
</dbReference>
<dbReference type="GO" id="GO:0006606">
    <property type="term" value="P:protein import into nucleus"/>
    <property type="evidence" value="ECO:0007669"/>
    <property type="project" value="TreeGrafter"/>
</dbReference>
<dbReference type="GO" id="GO:0000056">
    <property type="term" value="P:ribosomal small subunit export from nucleus"/>
    <property type="evidence" value="ECO:0007669"/>
    <property type="project" value="InterPro"/>
</dbReference>
<dbReference type="GO" id="GO:0000055">
    <property type="term" value="P:ribosomal large subunit export from nucleus"/>
    <property type="evidence" value="ECO:0007669"/>
    <property type="project" value="InterPro"/>
</dbReference>
<sequence>MSGHHELFSQAATGQLREEPGFSNALAYDGNGKLYVLGSDGKLKRADVRQQLLSGDWAKIEAQSEGGSGSSSSAALSVRQLAPNPAVDFVVTRLSISRDGSYAALSGHETEDPDIGAIAVVSLALGPPTASNSGEQACECTRVDAELFSSRPGLRILQVSWHPGSEAHLAVLTSDNTWRLYSVHDLSLPEQRFELQLKGRRSLGLGGGQGRQAVAFAFGAAHAWERYTVYFVCSDGSIFALCPVAAFGSACPTSVAEQLVASCSQSEDIAHSLTTEAWLQQVFPSPLPAPRHNGERPASARASVVTVRPHALEEHAPALVGPLPIQAPDGDVASVLELVGEEDEDPIVGLTALRYGNVCSALVASTCTGWLSAMLLADDICPRWAEAPPQQITQGDATVATRCQVEVQSEAAPPLLNLDAVNLQLRPTPAAVEAAADGFANLAMLADPSAAERLYCCHSKGAFAVTLSWLPILAAHLQQEAPGTLPELPPPIVEELRAMVDDAVGGAAAVGDWLTGTGLVLLEADGQARCLWPSRFSSGDQARRQAQTSSGGPASTSHAADIEAKLNAEYGELLRGPRNISLPKASGPLSADSPEGQRYLNDSIKVLREKHVEFIHLAHRVLSERVADLKSEADSLQERHDALQGPLEAVGEQRQRLDARLQRSSDFHDNLAARLKLLAELHWSLPRPLTLAEQRLKEEELPDWSRTVQQLQKDLKGLRVRTAAFKTRSLPAPTAHAKAFAIPATQLRQVRQAIAEHAQLIASSMDRLSLLESRLPESEADAF</sequence>
<dbReference type="AlphaFoldDB" id="A0AAW1Q8D6"/>
<gene>
    <name evidence="8" type="ORF">WJX72_000600</name>
</gene>
<organism evidence="8 9">
    <name type="scientific">[Myrmecia] bisecta</name>
    <dbReference type="NCBI Taxonomy" id="41462"/>
    <lineage>
        <taxon>Eukaryota</taxon>
        <taxon>Viridiplantae</taxon>
        <taxon>Chlorophyta</taxon>
        <taxon>core chlorophytes</taxon>
        <taxon>Trebouxiophyceae</taxon>
        <taxon>Trebouxiales</taxon>
        <taxon>Trebouxiaceae</taxon>
        <taxon>Myrmecia</taxon>
    </lineage>
</organism>
<dbReference type="GO" id="GO:0017056">
    <property type="term" value="F:structural constituent of nuclear pore"/>
    <property type="evidence" value="ECO:0007669"/>
    <property type="project" value="InterPro"/>
</dbReference>
<accession>A0AAW1Q8D6</accession>
<keyword evidence="3" id="KW-0509">mRNA transport</keyword>
<proteinExistence type="predicted"/>
<evidence type="ECO:0000256" key="3">
    <source>
        <dbReference type="ARBA" id="ARBA00022816"/>
    </source>
</evidence>
<keyword evidence="4" id="KW-0653">Protein transport</keyword>
<evidence type="ECO:0000313" key="8">
    <source>
        <dbReference type="EMBL" id="KAK9817682.1"/>
    </source>
</evidence>
<keyword evidence="2" id="KW-0813">Transport</keyword>
<keyword evidence="7" id="KW-0539">Nucleus</keyword>
<evidence type="ECO:0000256" key="5">
    <source>
        <dbReference type="ARBA" id="ARBA00023010"/>
    </source>
</evidence>
<evidence type="ECO:0000313" key="9">
    <source>
        <dbReference type="Proteomes" id="UP001489004"/>
    </source>
</evidence>
<evidence type="ECO:0000256" key="1">
    <source>
        <dbReference type="ARBA" id="ARBA00004567"/>
    </source>
</evidence>
<dbReference type="PANTHER" id="PTHR13257">
    <property type="entry name" value="NUCLEOPORIN NUP84-RELATED"/>
    <property type="match status" value="1"/>
</dbReference>
<dbReference type="EMBL" id="JALJOR010000004">
    <property type="protein sequence ID" value="KAK9817682.1"/>
    <property type="molecule type" value="Genomic_DNA"/>
</dbReference>
<keyword evidence="9" id="KW-1185">Reference proteome</keyword>
<reference evidence="8 9" key="1">
    <citation type="journal article" date="2024" name="Nat. Commun.">
        <title>Phylogenomics reveals the evolutionary origins of lichenization in chlorophyte algae.</title>
        <authorList>
            <person name="Puginier C."/>
            <person name="Libourel C."/>
            <person name="Otte J."/>
            <person name="Skaloud P."/>
            <person name="Haon M."/>
            <person name="Grisel S."/>
            <person name="Petersen M."/>
            <person name="Berrin J.G."/>
            <person name="Delaux P.M."/>
            <person name="Dal Grande F."/>
            <person name="Keller J."/>
        </authorList>
    </citation>
    <scope>NUCLEOTIDE SEQUENCE [LARGE SCALE GENOMIC DNA]</scope>
    <source>
        <strain evidence="8 9">SAG 2043</strain>
    </source>
</reference>
<name>A0AAW1Q8D6_9CHLO</name>
<dbReference type="SUPFAM" id="SSF69322">
    <property type="entry name" value="Tricorn protease domain 2"/>
    <property type="match status" value="1"/>
</dbReference>
<keyword evidence="5" id="KW-0811">Translocation</keyword>
<keyword evidence="6" id="KW-0906">Nuclear pore complex</keyword>
<evidence type="ECO:0000256" key="7">
    <source>
        <dbReference type="ARBA" id="ARBA00023242"/>
    </source>
</evidence>
<comment type="caution">
    <text evidence="8">The sequence shown here is derived from an EMBL/GenBank/DDBJ whole genome shotgun (WGS) entry which is preliminary data.</text>
</comment>
<dbReference type="PANTHER" id="PTHR13257:SF0">
    <property type="entry name" value="NUCLEAR PORE COMPLEX PROTEIN NUP88"/>
    <property type="match status" value="1"/>
</dbReference>